<dbReference type="AlphaFoldDB" id="A0A9D1ZBU8"/>
<name>A0A9D1ZBU8_9ACTN</name>
<evidence type="ECO:0000313" key="3">
    <source>
        <dbReference type="Proteomes" id="UP000824133"/>
    </source>
</evidence>
<feature type="transmembrane region" description="Helical" evidence="1">
    <location>
        <begin position="19"/>
        <end position="41"/>
    </location>
</feature>
<accession>A0A9D1ZBU8</accession>
<comment type="caution">
    <text evidence="2">The sequence shown here is derived from an EMBL/GenBank/DDBJ whole genome shotgun (WGS) entry which is preliminary data.</text>
</comment>
<feature type="transmembrane region" description="Helical" evidence="1">
    <location>
        <begin position="105"/>
        <end position="125"/>
    </location>
</feature>
<dbReference type="Proteomes" id="UP000824133">
    <property type="component" value="Unassembled WGS sequence"/>
</dbReference>
<feature type="transmembrane region" description="Helical" evidence="1">
    <location>
        <begin position="48"/>
        <end position="65"/>
    </location>
</feature>
<evidence type="ECO:0000256" key="1">
    <source>
        <dbReference type="SAM" id="Phobius"/>
    </source>
</evidence>
<keyword evidence="1" id="KW-1133">Transmembrane helix</keyword>
<protein>
    <submittedName>
        <fullName evidence="2">DUF3267 domain-containing protein</fullName>
    </submittedName>
</protein>
<evidence type="ECO:0000313" key="2">
    <source>
        <dbReference type="EMBL" id="HIY79767.1"/>
    </source>
</evidence>
<reference evidence="2" key="2">
    <citation type="submission" date="2021-04" db="EMBL/GenBank/DDBJ databases">
        <authorList>
            <person name="Gilroy R."/>
        </authorList>
    </citation>
    <scope>NUCLEOTIDE SEQUENCE</scope>
    <source>
        <strain evidence="2">ChiHjej10B9-743</strain>
    </source>
</reference>
<gene>
    <name evidence="2" type="ORF">IAA42_04950</name>
</gene>
<dbReference type="InterPro" id="IPR021683">
    <property type="entry name" value="DUF3267"/>
</dbReference>
<organism evidence="2 3">
    <name type="scientific">Candidatus Olsenella excrementavium</name>
    <dbReference type="NCBI Taxonomy" id="2838709"/>
    <lineage>
        <taxon>Bacteria</taxon>
        <taxon>Bacillati</taxon>
        <taxon>Actinomycetota</taxon>
        <taxon>Coriobacteriia</taxon>
        <taxon>Coriobacteriales</taxon>
        <taxon>Atopobiaceae</taxon>
        <taxon>Olsenella</taxon>
    </lineage>
</organism>
<dbReference type="EMBL" id="DXCP01000035">
    <property type="protein sequence ID" value="HIY79767.1"/>
    <property type="molecule type" value="Genomic_DNA"/>
</dbReference>
<dbReference type="Pfam" id="PF11667">
    <property type="entry name" value="DUF3267"/>
    <property type="match status" value="1"/>
</dbReference>
<keyword evidence="1" id="KW-0472">Membrane</keyword>
<proteinExistence type="predicted"/>
<sequence>MRTIADIDVLGDSELQRGIARLSLVIAGATVLLAVLLWLVLGGERVNVWWWVVLAAGSVVALPVHEVVHAAAFKLLGAGGRVSFGFQDAFLYTKTDGAVLSRARMVAVLLAPAVLVTAALASAALAAGRPVLAALLAGIHLSGCAGDMLMAAACLQEPACTHVRDTETGITLLSNRKGVE</sequence>
<reference evidence="2" key="1">
    <citation type="journal article" date="2021" name="PeerJ">
        <title>Extensive microbial diversity within the chicken gut microbiome revealed by metagenomics and culture.</title>
        <authorList>
            <person name="Gilroy R."/>
            <person name="Ravi A."/>
            <person name="Getino M."/>
            <person name="Pursley I."/>
            <person name="Horton D.L."/>
            <person name="Alikhan N.F."/>
            <person name="Baker D."/>
            <person name="Gharbi K."/>
            <person name="Hall N."/>
            <person name="Watson M."/>
            <person name="Adriaenssens E.M."/>
            <person name="Foster-Nyarko E."/>
            <person name="Jarju S."/>
            <person name="Secka A."/>
            <person name="Antonio M."/>
            <person name="Oren A."/>
            <person name="Chaudhuri R.R."/>
            <person name="La Ragione R."/>
            <person name="Hildebrand F."/>
            <person name="Pallen M.J."/>
        </authorList>
    </citation>
    <scope>NUCLEOTIDE SEQUENCE</scope>
    <source>
        <strain evidence="2">ChiHjej10B9-743</strain>
    </source>
</reference>
<keyword evidence="1" id="KW-0812">Transmembrane</keyword>